<reference evidence="2 3" key="1">
    <citation type="submission" date="2016-10" db="EMBL/GenBank/DDBJ databases">
        <authorList>
            <person name="de Groot N.N."/>
        </authorList>
    </citation>
    <scope>NUCLEOTIDE SEQUENCE [LARGE SCALE GENOMIC DNA]</scope>
    <source>
        <strain evidence="2 3">CGMCC 4.1859</strain>
    </source>
</reference>
<evidence type="ECO:0000313" key="2">
    <source>
        <dbReference type="EMBL" id="SDF36080.1"/>
    </source>
</evidence>
<feature type="signal peptide" evidence="1">
    <location>
        <begin position="1"/>
        <end position="30"/>
    </location>
</feature>
<protein>
    <recommendedName>
        <fullName evidence="4">Peptidoglycan binding domain-containing protein</fullName>
    </recommendedName>
</protein>
<dbReference type="SUPFAM" id="SSF47090">
    <property type="entry name" value="PGBD-like"/>
    <property type="match status" value="1"/>
</dbReference>
<name>A0A1G7KGD6_9ACTN</name>
<evidence type="ECO:0000256" key="1">
    <source>
        <dbReference type="SAM" id="SignalP"/>
    </source>
</evidence>
<dbReference type="AlphaFoldDB" id="A0A1G7KGD6"/>
<dbReference type="Proteomes" id="UP000198614">
    <property type="component" value="Unassembled WGS sequence"/>
</dbReference>
<evidence type="ECO:0000313" key="3">
    <source>
        <dbReference type="Proteomes" id="UP000198614"/>
    </source>
</evidence>
<gene>
    <name evidence="2" type="ORF">SAMN05216260_107301</name>
</gene>
<accession>A0A1G7KGD6</accession>
<dbReference type="InterPro" id="IPR036366">
    <property type="entry name" value="PGBDSf"/>
</dbReference>
<feature type="chain" id="PRO_5011643585" description="Peptidoglycan binding domain-containing protein" evidence="1">
    <location>
        <begin position="31"/>
        <end position="140"/>
    </location>
</feature>
<sequence>MSTHRRLALAVVSFVLGGGLALLPVTAASAAPASATAYSCHYKKSDGYEYAGHYSGLTVVPSSSTVTSAGIEAQCLLKRMHAILPDAVSSPGTVDGIFGTRSKASMRSFQRLADRDWGAGLTVDGLPGRNSWPWLRSLTV</sequence>
<dbReference type="Gene3D" id="1.10.101.10">
    <property type="entry name" value="PGBD-like superfamily/PGBD"/>
    <property type="match status" value="1"/>
</dbReference>
<proteinExistence type="predicted"/>
<evidence type="ECO:0008006" key="4">
    <source>
        <dbReference type="Google" id="ProtNLM"/>
    </source>
</evidence>
<dbReference type="InterPro" id="IPR036365">
    <property type="entry name" value="PGBD-like_sf"/>
</dbReference>
<keyword evidence="1" id="KW-0732">Signal</keyword>
<dbReference type="OrthoDB" id="9815541at2"/>
<organism evidence="2 3">
    <name type="scientific">Streptomyces griseoaurantiacus</name>
    <dbReference type="NCBI Taxonomy" id="68213"/>
    <lineage>
        <taxon>Bacteria</taxon>
        <taxon>Bacillati</taxon>
        <taxon>Actinomycetota</taxon>
        <taxon>Actinomycetes</taxon>
        <taxon>Kitasatosporales</taxon>
        <taxon>Streptomycetaceae</taxon>
        <taxon>Streptomyces</taxon>
        <taxon>Streptomyces aurantiacus group</taxon>
    </lineage>
</organism>
<dbReference type="EMBL" id="FNAX01000007">
    <property type="protein sequence ID" value="SDF36080.1"/>
    <property type="molecule type" value="Genomic_DNA"/>
</dbReference>